<dbReference type="AlphaFoldDB" id="A0A426Z056"/>
<protein>
    <submittedName>
        <fullName evidence="2">Uncharacterized protein</fullName>
    </submittedName>
</protein>
<sequence>MLKLLLPNKELEQTLRTSRHGTHSTQAPRPRGFLCEKRPENTTFPRKDSQNQEAGGSKDRGVSAATRNRANKKGEKNATYRNRKRQTGRGIYRTGKRSKWLHSPSSKDGDCASGRPASLRRRRTSLYTPILWRCCCRLWVWDESAAARLPQLSVASSIAIQESKPRKKPKALEKERSNLGLLNVTPVRAKHPLLRRRMDRGRDRP</sequence>
<accession>A0A426Z056</accession>
<name>A0A426Z056_ENSVE</name>
<proteinExistence type="predicted"/>
<evidence type="ECO:0000256" key="1">
    <source>
        <dbReference type="SAM" id="MobiDB-lite"/>
    </source>
</evidence>
<evidence type="ECO:0000313" key="2">
    <source>
        <dbReference type="EMBL" id="RRT57376.1"/>
    </source>
</evidence>
<feature type="compositionally biased region" description="Basic and acidic residues" evidence="1">
    <location>
        <begin position="34"/>
        <end position="61"/>
    </location>
</feature>
<feature type="region of interest" description="Disordered" evidence="1">
    <location>
        <begin position="13"/>
        <end position="116"/>
    </location>
</feature>
<dbReference type="EMBL" id="AMZH03009187">
    <property type="protein sequence ID" value="RRT57376.1"/>
    <property type="molecule type" value="Genomic_DNA"/>
</dbReference>
<reference evidence="2 3" key="1">
    <citation type="journal article" date="2014" name="Agronomy (Basel)">
        <title>A Draft Genome Sequence for Ensete ventricosum, the Drought-Tolerant Tree Against Hunger.</title>
        <authorList>
            <person name="Harrison J."/>
            <person name="Moore K.A."/>
            <person name="Paszkiewicz K."/>
            <person name="Jones T."/>
            <person name="Grant M."/>
            <person name="Ambacheew D."/>
            <person name="Muzemil S."/>
            <person name="Studholme D.J."/>
        </authorList>
    </citation>
    <scope>NUCLEOTIDE SEQUENCE [LARGE SCALE GENOMIC DNA]</scope>
</reference>
<gene>
    <name evidence="2" type="ORF">B296_00039416</name>
</gene>
<organism evidence="2 3">
    <name type="scientific">Ensete ventricosum</name>
    <name type="common">Abyssinian banana</name>
    <name type="synonym">Musa ensete</name>
    <dbReference type="NCBI Taxonomy" id="4639"/>
    <lineage>
        <taxon>Eukaryota</taxon>
        <taxon>Viridiplantae</taxon>
        <taxon>Streptophyta</taxon>
        <taxon>Embryophyta</taxon>
        <taxon>Tracheophyta</taxon>
        <taxon>Spermatophyta</taxon>
        <taxon>Magnoliopsida</taxon>
        <taxon>Liliopsida</taxon>
        <taxon>Zingiberales</taxon>
        <taxon>Musaceae</taxon>
        <taxon>Ensete</taxon>
    </lineage>
</organism>
<evidence type="ECO:0000313" key="3">
    <source>
        <dbReference type="Proteomes" id="UP000287651"/>
    </source>
</evidence>
<comment type="caution">
    <text evidence="2">The sequence shown here is derived from an EMBL/GenBank/DDBJ whole genome shotgun (WGS) entry which is preliminary data.</text>
</comment>
<dbReference type="Proteomes" id="UP000287651">
    <property type="component" value="Unassembled WGS sequence"/>
</dbReference>